<reference evidence="1" key="1">
    <citation type="submission" date="2021-01" db="EMBL/GenBank/DDBJ databases">
        <authorList>
            <person name="Sun Q."/>
        </authorList>
    </citation>
    <scope>NUCLEOTIDE SEQUENCE</scope>
    <source>
        <strain evidence="1">YIM B02566</strain>
    </source>
</reference>
<evidence type="ECO:0000313" key="2">
    <source>
        <dbReference type="Proteomes" id="UP000616151"/>
    </source>
</evidence>
<gene>
    <name evidence="1" type="ORF">JHL16_08455</name>
</gene>
<dbReference type="EMBL" id="JAENHL010000006">
    <property type="protein sequence ID" value="MBK1866378.1"/>
    <property type="molecule type" value="Genomic_DNA"/>
</dbReference>
<accession>A0ACC5R1V5</accession>
<keyword evidence="2" id="KW-1185">Reference proteome</keyword>
<protein>
    <submittedName>
        <fullName evidence="1">Uncharacterized protein</fullName>
    </submittedName>
</protein>
<proteinExistence type="predicted"/>
<name>A0ACC5R1V5_9HYPH</name>
<comment type="caution">
    <text evidence="1">The sequence shown here is derived from an EMBL/GenBank/DDBJ whole genome shotgun (WGS) entry which is preliminary data.</text>
</comment>
<evidence type="ECO:0000313" key="1">
    <source>
        <dbReference type="EMBL" id="MBK1866378.1"/>
    </source>
</evidence>
<dbReference type="Proteomes" id="UP000616151">
    <property type="component" value="Unassembled WGS sequence"/>
</dbReference>
<organism evidence="1 2">
    <name type="scientific">Taklimakanibacter albus</name>
    <dbReference type="NCBI Taxonomy" id="2800327"/>
    <lineage>
        <taxon>Bacteria</taxon>
        <taxon>Pseudomonadati</taxon>
        <taxon>Pseudomonadota</taxon>
        <taxon>Alphaproteobacteria</taxon>
        <taxon>Hyphomicrobiales</taxon>
        <taxon>Aestuariivirgaceae</taxon>
        <taxon>Taklimakanibacter</taxon>
    </lineage>
</organism>
<sequence>MGKKANTLVIRARILPDGLAFTVKGRDAWALQQLHLAGATGCTPIDTPGPRWSGYVHKLRGKGLNIETVTENHSGQFAGHHARYVLRSNVSLTVECEDEQREAA</sequence>